<dbReference type="HOGENOM" id="CLU_061830_0_0_1"/>
<feature type="region of interest" description="Disordered" evidence="1">
    <location>
        <begin position="148"/>
        <end position="169"/>
    </location>
</feature>
<proteinExistence type="predicted"/>
<evidence type="ECO:0000313" key="3">
    <source>
        <dbReference type="EMBL" id="EHK45451.1"/>
    </source>
</evidence>
<name>G9NWW4_HYPAI</name>
<keyword evidence="2" id="KW-1133">Transmembrane helix</keyword>
<dbReference type="eggNOG" id="ENOG502S0PN">
    <property type="taxonomic scope" value="Eukaryota"/>
</dbReference>
<protein>
    <submittedName>
        <fullName evidence="3">Uncharacterized protein</fullName>
    </submittedName>
</protein>
<evidence type="ECO:0000313" key="4">
    <source>
        <dbReference type="Proteomes" id="UP000005426"/>
    </source>
</evidence>
<dbReference type="Proteomes" id="UP000005426">
    <property type="component" value="Unassembled WGS sequence"/>
</dbReference>
<organism evidence="3 4">
    <name type="scientific">Hypocrea atroviridis (strain ATCC 20476 / IMI 206040)</name>
    <name type="common">Trichoderma atroviride</name>
    <dbReference type="NCBI Taxonomy" id="452589"/>
    <lineage>
        <taxon>Eukaryota</taxon>
        <taxon>Fungi</taxon>
        <taxon>Dikarya</taxon>
        <taxon>Ascomycota</taxon>
        <taxon>Pezizomycotina</taxon>
        <taxon>Sordariomycetes</taxon>
        <taxon>Hypocreomycetidae</taxon>
        <taxon>Hypocreales</taxon>
        <taxon>Hypocreaceae</taxon>
        <taxon>Trichoderma</taxon>
    </lineage>
</organism>
<dbReference type="GeneID" id="25781583"/>
<reference evidence="3 4" key="1">
    <citation type="journal article" date="2011" name="Genome Biol.">
        <title>Comparative genome sequence analysis underscores mycoparasitism as the ancestral life style of Trichoderma.</title>
        <authorList>
            <person name="Kubicek C.P."/>
            <person name="Herrera-Estrella A."/>
            <person name="Seidl-Seiboth V."/>
            <person name="Martinez D.A."/>
            <person name="Druzhinina I.S."/>
            <person name="Thon M."/>
            <person name="Zeilinger S."/>
            <person name="Casas-Flores S."/>
            <person name="Horwitz B.A."/>
            <person name="Mukherjee P.K."/>
            <person name="Mukherjee M."/>
            <person name="Kredics L."/>
            <person name="Alcaraz L.D."/>
            <person name="Aerts A."/>
            <person name="Antal Z."/>
            <person name="Atanasova L."/>
            <person name="Cervantes-Badillo M.G."/>
            <person name="Challacombe J."/>
            <person name="Chertkov O."/>
            <person name="McCluskey K."/>
            <person name="Coulpier F."/>
            <person name="Deshpande N."/>
            <person name="von Doehren H."/>
            <person name="Ebbole D.J."/>
            <person name="Esquivel-Naranjo E.U."/>
            <person name="Fekete E."/>
            <person name="Flipphi M."/>
            <person name="Glaser F."/>
            <person name="Gomez-Rodriguez E.Y."/>
            <person name="Gruber S."/>
            <person name="Han C."/>
            <person name="Henrissat B."/>
            <person name="Hermosa R."/>
            <person name="Hernandez-Onate M."/>
            <person name="Karaffa L."/>
            <person name="Kosti I."/>
            <person name="Le Crom S."/>
            <person name="Lindquist E."/>
            <person name="Lucas S."/>
            <person name="Luebeck M."/>
            <person name="Luebeck P.S."/>
            <person name="Margeot A."/>
            <person name="Metz B."/>
            <person name="Misra M."/>
            <person name="Nevalainen H."/>
            <person name="Omann M."/>
            <person name="Packer N."/>
            <person name="Perrone G."/>
            <person name="Uresti-Rivera E.E."/>
            <person name="Salamov A."/>
            <person name="Schmoll M."/>
            <person name="Seiboth B."/>
            <person name="Shapiro H."/>
            <person name="Sukno S."/>
            <person name="Tamayo-Ramos J.A."/>
            <person name="Tisch D."/>
            <person name="Wiest A."/>
            <person name="Wilkinson H.H."/>
            <person name="Zhang M."/>
            <person name="Coutinho P.M."/>
            <person name="Kenerley C.M."/>
            <person name="Monte E."/>
            <person name="Baker S.E."/>
            <person name="Grigoriev I.V."/>
        </authorList>
    </citation>
    <scope>NUCLEOTIDE SEQUENCE [LARGE SCALE GENOMIC DNA]</scope>
    <source>
        <strain evidence="4">ATCC 20476 / IMI 206040</strain>
    </source>
</reference>
<keyword evidence="4" id="KW-1185">Reference proteome</keyword>
<dbReference type="STRING" id="452589.G9NWW4"/>
<keyword evidence="2" id="KW-0472">Membrane</keyword>
<sequence length="178" mass="20696">MPKHYGPPLTEDEVAAQNKKSYPGLMAPQGSWTHWFWHSRLLHTFITMGALLAMGVYTFFMNYAYNSPFKDLVPPISDLWQQPTYFFSQWKNVILMHEKDKARKAAEHRNRHIDDVAKRRYFMKMHGIEPMDPVAVVFGKNEEKSAEELEAAAMGHEVPPKPETEAPAEQKKKWLGFF</sequence>
<dbReference type="OMA" id="WIHIWIA"/>
<dbReference type="EMBL" id="ABDG02000024">
    <property type="protein sequence ID" value="EHK45451.1"/>
    <property type="molecule type" value="Genomic_DNA"/>
</dbReference>
<gene>
    <name evidence="3" type="ORF">TRIATDRAFT_300075</name>
</gene>
<dbReference type="KEGG" id="tatv:25781583"/>
<feature type="compositionally biased region" description="Basic and acidic residues" evidence="1">
    <location>
        <begin position="158"/>
        <end position="169"/>
    </location>
</feature>
<feature type="transmembrane region" description="Helical" evidence="2">
    <location>
        <begin position="41"/>
        <end position="60"/>
    </location>
</feature>
<evidence type="ECO:0000256" key="1">
    <source>
        <dbReference type="SAM" id="MobiDB-lite"/>
    </source>
</evidence>
<dbReference type="AlphaFoldDB" id="G9NWW4"/>
<accession>G9NWW4</accession>
<evidence type="ECO:0000256" key="2">
    <source>
        <dbReference type="SAM" id="Phobius"/>
    </source>
</evidence>
<keyword evidence="2" id="KW-0812">Transmembrane</keyword>
<comment type="caution">
    <text evidence="3">The sequence shown here is derived from an EMBL/GenBank/DDBJ whole genome shotgun (WGS) entry which is preliminary data.</text>
</comment>